<feature type="compositionally biased region" description="Basic and acidic residues" evidence="1">
    <location>
        <begin position="209"/>
        <end position="232"/>
    </location>
</feature>
<dbReference type="EMBL" id="CP137305">
    <property type="protein sequence ID" value="WQF76315.1"/>
    <property type="molecule type" value="Genomic_DNA"/>
</dbReference>
<protein>
    <submittedName>
        <fullName evidence="3">Uncharacterized protein</fullName>
    </submittedName>
</protein>
<keyword evidence="4" id="KW-1185">Reference proteome</keyword>
<dbReference type="AlphaFoldDB" id="A0AAX4HYX0"/>
<dbReference type="RefSeq" id="XP_062773539.1">
    <property type="nucleotide sequence ID" value="XM_062917488.1"/>
</dbReference>
<dbReference type="InterPro" id="IPR045564">
    <property type="entry name" value="DUF5910"/>
</dbReference>
<feature type="compositionally biased region" description="Basic residues" evidence="1">
    <location>
        <begin position="233"/>
        <end position="242"/>
    </location>
</feature>
<evidence type="ECO:0000256" key="1">
    <source>
        <dbReference type="SAM" id="MobiDB-lite"/>
    </source>
</evidence>
<dbReference type="KEGG" id="cdet:87937832"/>
<organism evidence="3 4">
    <name type="scientific">Colletotrichum destructivum</name>
    <dbReference type="NCBI Taxonomy" id="34406"/>
    <lineage>
        <taxon>Eukaryota</taxon>
        <taxon>Fungi</taxon>
        <taxon>Dikarya</taxon>
        <taxon>Ascomycota</taxon>
        <taxon>Pezizomycotina</taxon>
        <taxon>Sordariomycetes</taxon>
        <taxon>Hypocreomycetidae</taxon>
        <taxon>Glomerellales</taxon>
        <taxon>Glomerellaceae</taxon>
        <taxon>Colletotrichum</taxon>
        <taxon>Colletotrichum destructivum species complex</taxon>
    </lineage>
</organism>
<feature type="region of interest" description="Disordered" evidence="1">
    <location>
        <begin position="184"/>
        <end position="242"/>
    </location>
</feature>
<sequence>MWSISVKHLVLLLLGLANFTLADKILLGYRRVNKLEADQIKKEKNIFRDIKFDEKAKLKGWAQIGYGVYLSMAVHSYRDNPKDWWCYVEAERDQLVAAPKVWIPKDYWYHPEEEIEGYVQSQLAKKEHASSAIRMSKVEAGHENNIQMLIPTWMVQQNVLETSARCYQTVNELPYVNPVSYENWPNFRNEPNVGEDEESSSGGRRKGKAEKGKTAKGKPEKGKPEKGKIEKGKTRKGKPRPQ</sequence>
<feature type="signal peptide" evidence="2">
    <location>
        <begin position="1"/>
        <end position="22"/>
    </location>
</feature>
<name>A0AAX4HYX0_9PEZI</name>
<reference evidence="4" key="1">
    <citation type="journal article" date="2023" name="bioRxiv">
        <title>Complete genome of the Medicago anthracnose fungus, Colletotrichum destructivum, reveals a mini-chromosome-like region within a core chromosome.</title>
        <authorList>
            <person name="Lapalu N."/>
            <person name="Simon A."/>
            <person name="Lu A."/>
            <person name="Plaumann P.-L."/>
            <person name="Amselem J."/>
            <person name="Pigne S."/>
            <person name="Auger A."/>
            <person name="Koch C."/>
            <person name="Dallery J.-F."/>
            <person name="O'Connell R.J."/>
        </authorList>
    </citation>
    <scope>NUCLEOTIDE SEQUENCE [LARGE SCALE GENOMIC DNA]</scope>
    <source>
        <strain evidence="4">CBS 520.97</strain>
    </source>
</reference>
<feature type="chain" id="PRO_5044027889" evidence="2">
    <location>
        <begin position="23"/>
        <end position="242"/>
    </location>
</feature>
<evidence type="ECO:0000256" key="2">
    <source>
        <dbReference type="SAM" id="SignalP"/>
    </source>
</evidence>
<dbReference type="Proteomes" id="UP001322277">
    <property type="component" value="Chromosome 1"/>
</dbReference>
<accession>A0AAX4HYX0</accession>
<gene>
    <name evidence="3" type="ORF">CDEST_01329</name>
</gene>
<evidence type="ECO:0000313" key="3">
    <source>
        <dbReference type="EMBL" id="WQF76315.1"/>
    </source>
</evidence>
<keyword evidence="2" id="KW-0732">Signal</keyword>
<proteinExistence type="predicted"/>
<evidence type="ECO:0000313" key="4">
    <source>
        <dbReference type="Proteomes" id="UP001322277"/>
    </source>
</evidence>
<dbReference type="GeneID" id="87937832"/>
<dbReference type="Pfam" id="PF19287">
    <property type="entry name" value="DUF5910"/>
    <property type="match status" value="1"/>
</dbReference>